<reference evidence="1 2" key="1">
    <citation type="submission" date="2016-07" db="EMBL/GenBank/DDBJ databases">
        <title>Genome analysis of Flavihumibacter stibioxidans YS-17.</title>
        <authorList>
            <person name="Shi K."/>
            <person name="Han Y."/>
            <person name="Wang G."/>
        </authorList>
    </citation>
    <scope>NUCLEOTIDE SEQUENCE [LARGE SCALE GENOMIC DNA]</scope>
    <source>
        <strain evidence="1 2">YS-17</strain>
    </source>
</reference>
<evidence type="ECO:0000313" key="2">
    <source>
        <dbReference type="Proteomes" id="UP000765802"/>
    </source>
</evidence>
<sequence>MARQTGLVRYSGTMGGVRHFKIKGLQGDFAGLVGGPNGDQILTAPEFERTRENMNEFGGCATAGKSVRVALSQIIKQMSDPQMTGRLTAIMKKINLEDQTEARGYRAILISQQSQYLNGFAFDKNVSLEGVFVAPFTLSHTPGRDSGTLTVPAFNPANLVNAPAGATHFRLIHALACVSDFEYNDTTGVYEPIDAANNELSDVQYSGYIDLFSPVATSTVVTATLPGSPTLTADASVLQCIGIEFYQQVGSNYYLFNSGNALKIQEIF</sequence>
<evidence type="ECO:0008006" key="3">
    <source>
        <dbReference type="Google" id="ProtNLM"/>
    </source>
</evidence>
<name>A0ABR7M703_9BACT</name>
<evidence type="ECO:0000313" key="1">
    <source>
        <dbReference type="EMBL" id="MBC6490401.1"/>
    </source>
</evidence>
<dbReference type="EMBL" id="MBUA01000001">
    <property type="protein sequence ID" value="MBC6490401.1"/>
    <property type="molecule type" value="Genomic_DNA"/>
</dbReference>
<accession>A0ABR7M703</accession>
<organism evidence="1 2">
    <name type="scientific">Flavihumibacter stibioxidans</name>
    <dbReference type="NCBI Taxonomy" id="1834163"/>
    <lineage>
        <taxon>Bacteria</taxon>
        <taxon>Pseudomonadati</taxon>
        <taxon>Bacteroidota</taxon>
        <taxon>Chitinophagia</taxon>
        <taxon>Chitinophagales</taxon>
        <taxon>Chitinophagaceae</taxon>
        <taxon>Flavihumibacter</taxon>
    </lineage>
</organism>
<gene>
    <name evidence="1" type="ORF">BC349_05460</name>
</gene>
<protein>
    <recommendedName>
        <fullName evidence="3">Virion structural protein</fullName>
    </recommendedName>
</protein>
<comment type="caution">
    <text evidence="1">The sequence shown here is derived from an EMBL/GenBank/DDBJ whole genome shotgun (WGS) entry which is preliminary data.</text>
</comment>
<dbReference type="Proteomes" id="UP000765802">
    <property type="component" value="Unassembled WGS sequence"/>
</dbReference>
<dbReference type="RefSeq" id="WP_187255707.1">
    <property type="nucleotide sequence ID" value="NZ_JBHULF010000006.1"/>
</dbReference>
<keyword evidence="2" id="KW-1185">Reference proteome</keyword>
<proteinExistence type="predicted"/>